<dbReference type="InterPro" id="IPR039143">
    <property type="entry name" value="GNPNAT1-like"/>
</dbReference>
<dbReference type="UniPathway" id="UPA00113">
    <property type="reaction ID" value="UER00529"/>
</dbReference>
<dbReference type="SUPFAM" id="SSF55729">
    <property type="entry name" value="Acyl-CoA N-acyltransferases (Nat)"/>
    <property type="match status" value="1"/>
</dbReference>
<evidence type="ECO:0000256" key="4">
    <source>
        <dbReference type="ARBA" id="ARBA00022679"/>
    </source>
</evidence>
<dbReference type="Proteomes" id="UP000243052">
    <property type="component" value="Chromosome iv"/>
</dbReference>
<reference evidence="10 11" key="1">
    <citation type="submission" date="2016-01" db="EMBL/GenBank/DDBJ databases">
        <title>Genome sequence of the yeast Holleya sinecauda.</title>
        <authorList>
            <person name="Dietrich F.S."/>
        </authorList>
    </citation>
    <scope>NUCLEOTIDE SEQUENCE [LARGE SCALE GENOMIC DNA]</scope>
    <source>
        <strain evidence="10 11">ATCC 58844</strain>
    </source>
</reference>
<dbReference type="OrthoDB" id="10039976at2759"/>
<comment type="pathway">
    <text evidence="1 8">Nucleotide-sugar biosynthesis; UDP-N-acetyl-alpha-D-glucosamine biosynthesis; N-acetyl-alpha-D-glucosamine 1-phosphate from alpha-D-glucosamine 6-phosphate (route I): step 1/2.</text>
</comment>
<dbReference type="Pfam" id="PF00583">
    <property type="entry name" value="Acetyltransf_1"/>
    <property type="match status" value="1"/>
</dbReference>
<dbReference type="RefSeq" id="XP_017987257.1">
    <property type="nucleotide sequence ID" value="XM_018132165.1"/>
</dbReference>
<dbReference type="InterPro" id="IPR016181">
    <property type="entry name" value="Acyl_CoA_acyltransferase"/>
</dbReference>
<dbReference type="FunFam" id="3.40.630.30:FF:000136">
    <property type="entry name" value="Glucosamine 6-phosphate N-acetyltransferase"/>
    <property type="match status" value="1"/>
</dbReference>
<dbReference type="GeneID" id="28723500"/>
<protein>
    <recommendedName>
        <fullName evidence="7 8">Glucosamine 6-phosphate N-acetyltransferase</fullName>
        <ecNumber evidence="3 8">2.3.1.4</ecNumber>
    </recommendedName>
</protein>
<evidence type="ECO:0000256" key="5">
    <source>
        <dbReference type="ARBA" id="ARBA00023315"/>
    </source>
</evidence>
<gene>
    <name evidence="10" type="ORF">AW171_hschr42146</name>
</gene>
<accession>A0A0X8HQS7</accession>
<organism evidence="10 11">
    <name type="scientific">Eremothecium sinecaudum</name>
    <dbReference type="NCBI Taxonomy" id="45286"/>
    <lineage>
        <taxon>Eukaryota</taxon>
        <taxon>Fungi</taxon>
        <taxon>Dikarya</taxon>
        <taxon>Ascomycota</taxon>
        <taxon>Saccharomycotina</taxon>
        <taxon>Saccharomycetes</taxon>
        <taxon>Saccharomycetales</taxon>
        <taxon>Saccharomycetaceae</taxon>
        <taxon>Eremothecium</taxon>
    </lineage>
</organism>
<dbReference type="GO" id="GO:0006048">
    <property type="term" value="P:UDP-N-acetylglucosamine biosynthetic process"/>
    <property type="evidence" value="ECO:0007669"/>
    <property type="project" value="UniProtKB-UniRule"/>
</dbReference>
<dbReference type="InterPro" id="IPR000182">
    <property type="entry name" value="GNAT_dom"/>
</dbReference>
<evidence type="ECO:0000256" key="6">
    <source>
        <dbReference type="ARBA" id="ARBA00048964"/>
    </source>
</evidence>
<dbReference type="STRING" id="45286.A0A0X8HQS7"/>
<dbReference type="PANTHER" id="PTHR13355:SF11">
    <property type="entry name" value="GLUCOSAMINE 6-PHOSPHATE N-ACETYLTRANSFERASE"/>
    <property type="match status" value="1"/>
</dbReference>
<name>A0A0X8HQS7_9SACH</name>
<evidence type="ECO:0000259" key="9">
    <source>
        <dbReference type="PROSITE" id="PS51186"/>
    </source>
</evidence>
<keyword evidence="11" id="KW-1185">Reference proteome</keyword>
<evidence type="ECO:0000256" key="7">
    <source>
        <dbReference type="ARBA" id="ARBA00069869"/>
    </source>
</evidence>
<comment type="catalytic activity">
    <reaction evidence="6 8">
        <text>D-glucosamine 6-phosphate + acetyl-CoA = N-acetyl-D-glucosamine 6-phosphate + CoA + H(+)</text>
        <dbReference type="Rhea" id="RHEA:10292"/>
        <dbReference type="ChEBI" id="CHEBI:15378"/>
        <dbReference type="ChEBI" id="CHEBI:57287"/>
        <dbReference type="ChEBI" id="CHEBI:57288"/>
        <dbReference type="ChEBI" id="CHEBI:57513"/>
        <dbReference type="ChEBI" id="CHEBI:58725"/>
        <dbReference type="EC" id="2.3.1.4"/>
    </reaction>
</comment>
<evidence type="ECO:0000256" key="2">
    <source>
        <dbReference type="ARBA" id="ARBA00006048"/>
    </source>
</evidence>
<dbReference type="PROSITE" id="PS51186">
    <property type="entry name" value="GNAT"/>
    <property type="match status" value="1"/>
</dbReference>
<evidence type="ECO:0000256" key="1">
    <source>
        <dbReference type="ARBA" id="ARBA00004832"/>
    </source>
</evidence>
<proteinExistence type="inferred from homology"/>
<comment type="similarity">
    <text evidence="2 8">Belongs to the acetyltransferase family. GNA1 subfamily.</text>
</comment>
<sequence>MTVLPPGYQIRRTEPGDYLGVIETLKVLTTVGNVSEEDFVNTLAYWNSVKIRLPVRKGQEGGGKEINVYNPLVITDPTGRVVATGNIIIEAKLIHECGLVGHIEDIAVAADQQGKKLGQLLILHLTEIGRRAGCYKIILDCDPKNGEFYKKCGYSQAAVEMQIRF</sequence>
<evidence type="ECO:0000256" key="3">
    <source>
        <dbReference type="ARBA" id="ARBA00012703"/>
    </source>
</evidence>
<dbReference type="GO" id="GO:0004343">
    <property type="term" value="F:glucosamine 6-phosphate N-acetyltransferase activity"/>
    <property type="evidence" value="ECO:0007669"/>
    <property type="project" value="UniProtKB-UniRule"/>
</dbReference>
<dbReference type="EMBL" id="CP014244">
    <property type="protein sequence ID" value="AMD20261.1"/>
    <property type="molecule type" value="Genomic_DNA"/>
</dbReference>
<keyword evidence="5 8" id="KW-0012">Acyltransferase</keyword>
<evidence type="ECO:0000313" key="11">
    <source>
        <dbReference type="Proteomes" id="UP000243052"/>
    </source>
</evidence>
<dbReference type="PANTHER" id="PTHR13355">
    <property type="entry name" value="GLUCOSAMINE 6-PHOSPHATE N-ACETYLTRANSFERASE"/>
    <property type="match status" value="1"/>
</dbReference>
<feature type="domain" description="N-acetyltransferase" evidence="9">
    <location>
        <begin position="29"/>
        <end position="165"/>
    </location>
</feature>
<dbReference type="AlphaFoldDB" id="A0A0X8HQS7"/>
<evidence type="ECO:0000256" key="8">
    <source>
        <dbReference type="RuleBase" id="RU365086"/>
    </source>
</evidence>
<dbReference type="Gene3D" id="3.40.630.30">
    <property type="match status" value="1"/>
</dbReference>
<dbReference type="CDD" id="cd04301">
    <property type="entry name" value="NAT_SF"/>
    <property type="match status" value="1"/>
</dbReference>
<keyword evidence="4 8" id="KW-0808">Transferase</keyword>
<evidence type="ECO:0000313" key="10">
    <source>
        <dbReference type="EMBL" id="AMD20261.1"/>
    </source>
</evidence>
<dbReference type="EC" id="2.3.1.4" evidence="3 8"/>